<feature type="compositionally biased region" description="Basic and acidic residues" evidence="1">
    <location>
        <begin position="8"/>
        <end position="24"/>
    </location>
</feature>
<evidence type="ECO:0000256" key="1">
    <source>
        <dbReference type="SAM" id="MobiDB-lite"/>
    </source>
</evidence>
<sequence>MWIGPGDAKAKSLHPDYKSMRGEQPEGSTTPDPTKLKRIPAIETIVSGFVPILTDGRCRNDFMRNPRQFHFANGAILWSFECQQESGPTRTLWDMASGPNALAVPLELPEPRDGKIRAGVDGLESATFDWDFGILRSYKYLNDREDCGIFRAWGYTQNGWHLIERREMPICRGLSPSEWIRTYHAPIDGTGPDE</sequence>
<dbReference type="AlphaFoldDB" id="A0A371BI61"/>
<evidence type="ECO:0000313" key="2">
    <source>
        <dbReference type="EMBL" id="RDV07269.1"/>
    </source>
</evidence>
<keyword evidence="3" id="KW-1185">Reference proteome</keyword>
<dbReference type="Proteomes" id="UP000263833">
    <property type="component" value="Unassembled WGS sequence"/>
</dbReference>
<dbReference type="RefSeq" id="WP_115548814.1">
    <property type="nucleotide sequence ID" value="NZ_QRGP01000001.1"/>
</dbReference>
<protein>
    <submittedName>
        <fullName evidence="2">Uncharacterized protein</fullName>
    </submittedName>
</protein>
<gene>
    <name evidence="2" type="ORF">DXH95_07865</name>
</gene>
<reference evidence="3" key="1">
    <citation type="submission" date="2018-08" db="EMBL/GenBank/DDBJ databases">
        <authorList>
            <person name="Kim S.-J."/>
            <person name="Jung G.-Y."/>
        </authorList>
    </citation>
    <scope>NUCLEOTIDE SEQUENCE [LARGE SCALE GENOMIC DNA]</scope>
    <source>
        <strain evidence="3">GY_G</strain>
    </source>
</reference>
<accession>A0A371BI61</accession>
<feature type="region of interest" description="Disordered" evidence="1">
    <location>
        <begin position="1"/>
        <end position="35"/>
    </location>
</feature>
<dbReference type="EMBL" id="QRGP01000001">
    <property type="protein sequence ID" value="RDV07269.1"/>
    <property type="molecule type" value="Genomic_DNA"/>
</dbReference>
<dbReference type="OrthoDB" id="330924at2"/>
<name>A0A371BI61_9SPHN</name>
<proteinExistence type="predicted"/>
<comment type="caution">
    <text evidence="2">The sequence shown here is derived from an EMBL/GenBank/DDBJ whole genome shotgun (WGS) entry which is preliminary data.</text>
</comment>
<evidence type="ECO:0000313" key="3">
    <source>
        <dbReference type="Proteomes" id="UP000263833"/>
    </source>
</evidence>
<organism evidence="2 3">
    <name type="scientific">Sphingorhabdus pulchriflava</name>
    <dbReference type="NCBI Taxonomy" id="2292257"/>
    <lineage>
        <taxon>Bacteria</taxon>
        <taxon>Pseudomonadati</taxon>
        <taxon>Pseudomonadota</taxon>
        <taxon>Alphaproteobacteria</taxon>
        <taxon>Sphingomonadales</taxon>
        <taxon>Sphingomonadaceae</taxon>
        <taxon>Sphingorhabdus</taxon>
    </lineage>
</organism>